<reference evidence="1" key="1">
    <citation type="submission" date="2014-05" db="EMBL/GenBank/DDBJ databases">
        <authorList>
            <person name="Chronopoulou M."/>
        </authorList>
    </citation>
    <scope>NUCLEOTIDE SEQUENCE</scope>
    <source>
        <tissue evidence="1">Whole organism</tissue>
    </source>
</reference>
<feature type="non-terminal residue" evidence="1">
    <location>
        <position position="1"/>
    </location>
</feature>
<dbReference type="AlphaFoldDB" id="A0A0K2V529"/>
<organism evidence="1">
    <name type="scientific">Lepeophtheirus salmonis</name>
    <name type="common">Salmon louse</name>
    <name type="synonym">Caligus salmonis</name>
    <dbReference type="NCBI Taxonomy" id="72036"/>
    <lineage>
        <taxon>Eukaryota</taxon>
        <taxon>Metazoa</taxon>
        <taxon>Ecdysozoa</taxon>
        <taxon>Arthropoda</taxon>
        <taxon>Crustacea</taxon>
        <taxon>Multicrustacea</taxon>
        <taxon>Hexanauplia</taxon>
        <taxon>Copepoda</taxon>
        <taxon>Siphonostomatoida</taxon>
        <taxon>Caligidae</taxon>
        <taxon>Lepeophtheirus</taxon>
    </lineage>
</organism>
<name>A0A0K2V529_LEPSM</name>
<evidence type="ECO:0000313" key="1">
    <source>
        <dbReference type="EMBL" id="CDW45066.1"/>
    </source>
</evidence>
<dbReference type="EMBL" id="HACA01027705">
    <property type="protein sequence ID" value="CDW45066.1"/>
    <property type="molecule type" value="Transcribed_RNA"/>
</dbReference>
<sequence length="73" mass="8602">YSLSIKVEITLVNLPTSFFFFVSSFESLKPFWEVISLERVSFSDFSNRYLLIDGKRSLTFSCRILWYANVCEN</sequence>
<accession>A0A0K2V529</accession>
<proteinExistence type="predicted"/>
<protein>
    <submittedName>
        <fullName evidence="1">Uncharacterized protein</fullName>
    </submittedName>
</protein>